<keyword evidence="1" id="KW-1133">Transmembrane helix</keyword>
<dbReference type="Proteomes" id="UP000076532">
    <property type="component" value="Unassembled WGS sequence"/>
</dbReference>
<reference evidence="2 3" key="1">
    <citation type="journal article" date="2016" name="Mol. Biol. Evol.">
        <title>Comparative Genomics of Early-Diverging Mushroom-Forming Fungi Provides Insights into the Origins of Lignocellulose Decay Capabilities.</title>
        <authorList>
            <person name="Nagy L.G."/>
            <person name="Riley R."/>
            <person name="Tritt A."/>
            <person name="Adam C."/>
            <person name="Daum C."/>
            <person name="Floudas D."/>
            <person name="Sun H."/>
            <person name="Yadav J.S."/>
            <person name="Pangilinan J."/>
            <person name="Larsson K.H."/>
            <person name="Matsuura K."/>
            <person name="Barry K."/>
            <person name="Labutti K."/>
            <person name="Kuo R."/>
            <person name="Ohm R.A."/>
            <person name="Bhattacharya S.S."/>
            <person name="Shirouzu T."/>
            <person name="Yoshinaga Y."/>
            <person name="Martin F.M."/>
            <person name="Grigoriev I.V."/>
            <person name="Hibbett D.S."/>
        </authorList>
    </citation>
    <scope>NUCLEOTIDE SEQUENCE [LARGE SCALE GENOMIC DNA]</scope>
    <source>
        <strain evidence="2 3">CBS 109695</strain>
    </source>
</reference>
<dbReference type="STRING" id="436010.A0A166BYM0"/>
<keyword evidence="1" id="KW-0472">Membrane</keyword>
<dbReference type="AlphaFoldDB" id="A0A166BYM0"/>
<accession>A0A166BYM0</accession>
<dbReference type="OrthoDB" id="419598at2759"/>
<sequence>MGGGNMGGHRKHPWSALYGGWKVSSRWTDVEDKRTQKMMRLGYRAAGIMACTAAVFSNGLGYALKLGAYKPEYMVDHFNAKGRVSDWLQAQPSVVDDSAPSWSVVNTCLYYEMLNHILPARPTEQARGRMSSPLRFKTATSPLSPFKTSDTSSDTLSTTALRRLRKTALDPQF</sequence>
<organism evidence="2 3">
    <name type="scientific">Athelia psychrophila</name>
    <dbReference type="NCBI Taxonomy" id="1759441"/>
    <lineage>
        <taxon>Eukaryota</taxon>
        <taxon>Fungi</taxon>
        <taxon>Dikarya</taxon>
        <taxon>Basidiomycota</taxon>
        <taxon>Agaricomycotina</taxon>
        <taxon>Agaricomycetes</taxon>
        <taxon>Agaricomycetidae</taxon>
        <taxon>Atheliales</taxon>
        <taxon>Atheliaceae</taxon>
        <taxon>Athelia</taxon>
    </lineage>
</organism>
<evidence type="ECO:0000313" key="2">
    <source>
        <dbReference type="EMBL" id="KZP13110.1"/>
    </source>
</evidence>
<name>A0A166BYM0_9AGAM</name>
<evidence type="ECO:0000313" key="3">
    <source>
        <dbReference type="Proteomes" id="UP000076532"/>
    </source>
</evidence>
<keyword evidence="1" id="KW-0812">Transmembrane</keyword>
<dbReference type="EMBL" id="KV417638">
    <property type="protein sequence ID" value="KZP13110.1"/>
    <property type="molecule type" value="Genomic_DNA"/>
</dbReference>
<keyword evidence="3" id="KW-1185">Reference proteome</keyword>
<evidence type="ECO:0000256" key="1">
    <source>
        <dbReference type="SAM" id="Phobius"/>
    </source>
</evidence>
<proteinExistence type="predicted"/>
<protein>
    <submittedName>
        <fullName evidence="2">Uncharacterized protein</fullName>
    </submittedName>
</protein>
<feature type="transmembrane region" description="Helical" evidence="1">
    <location>
        <begin position="41"/>
        <end position="64"/>
    </location>
</feature>
<gene>
    <name evidence="2" type="ORF">FIBSPDRAFT_1049676</name>
</gene>